<dbReference type="Proteomes" id="UP000288716">
    <property type="component" value="Unassembled WGS sequence"/>
</dbReference>
<reference evidence="2 3" key="1">
    <citation type="journal article" date="2018" name="Gigascience">
        <title>Genomes of trombidid mites reveal novel predicted allergens and laterally-transferred genes associated with secondary metabolism.</title>
        <authorList>
            <person name="Dong X."/>
            <person name="Chaisiri K."/>
            <person name="Xia D."/>
            <person name="Armstrong S.D."/>
            <person name="Fang Y."/>
            <person name="Donnelly M.J."/>
            <person name="Kadowaki T."/>
            <person name="McGarry J.W."/>
            <person name="Darby A.C."/>
            <person name="Makepeace B.L."/>
        </authorList>
    </citation>
    <scope>NUCLEOTIDE SEQUENCE [LARGE SCALE GENOMIC DNA]</scope>
    <source>
        <strain evidence="2">UoL-UT</strain>
    </source>
</reference>
<evidence type="ECO:0000256" key="1">
    <source>
        <dbReference type="SAM" id="Phobius"/>
    </source>
</evidence>
<dbReference type="OrthoDB" id="6516378at2759"/>
<keyword evidence="1" id="KW-0472">Membrane</keyword>
<keyword evidence="1" id="KW-1133">Transmembrane helix</keyword>
<accession>A0A443SHX6</accession>
<keyword evidence="1" id="KW-0812">Transmembrane</keyword>
<comment type="caution">
    <text evidence="2">The sequence shown here is derived from an EMBL/GenBank/DDBJ whole genome shotgun (WGS) entry which is preliminary data.</text>
</comment>
<organism evidence="2 3">
    <name type="scientific">Leptotrombidium deliense</name>
    <dbReference type="NCBI Taxonomy" id="299467"/>
    <lineage>
        <taxon>Eukaryota</taxon>
        <taxon>Metazoa</taxon>
        <taxon>Ecdysozoa</taxon>
        <taxon>Arthropoda</taxon>
        <taxon>Chelicerata</taxon>
        <taxon>Arachnida</taxon>
        <taxon>Acari</taxon>
        <taxon>Acariformes</taxon>
        <taxon>Trombidiformes</taxon>
        <taxon>Prostigmata</taxon>
        <taxon>Anystina</taxon>
        <taxon>Parasitengona</taxon>
        <taxon>Trombiculoidea</taxon>
        <taxon>Trombiculidae</taxon>
        <taxon>Leptotrombidium</taxon>
    </lineage>
</organism>
<gene>
    <name evidence="2" type="ORF">B4U80_02220</name>
</gene>
<dbReference type="AlphaFoldDB" id="A0A443SHX6"/>
<proteinExistence type="predicted"/>
<evidence type="ECO:0000313" key="2">
    <source>
        <dbReference type="EMBL" id="RWS27141.1"/>
    </source>
</evidence>
<protein>
    <submittedName>
        <fullName evidence="2">Uncharacterized protein</fullName>
    </submittedName>
</protein>
<evidence type="ECO:0000313" key="3">
    <source>
        <dbReference type="Proteomes" id="UP000288716"/>
    </source>
</evidence>
<keyword evidence="3" id="KW-1185">Reference proteome</keyword>
<dbReference type="EMBL" id="NCKV01002230">
    <property type="protein sequence ID" value="RWS27141.1"/>
    <property type="molecule type" value="Genomic_DNA"/>
</dbReference>
<feature type="transmembrane region" description="Helical" evidence="1">
    <location>
        <begin position="54"/>
        <end position="81"/>
    </location>
</feature>
<dbReference type="VEuPathDB" id="VectorBase:LDEU004899"/>
<name>A0A443SHX6_9ACAR</name>
<sequence length="109" mass="12168">MTKRESKKKEFLHKVMLCIVLQVASGRGGAITRGSGGAGGYNRRYTEEDDTGSLTVILVVILPVAQMIAVLAIVFLIRLCYRKYYATRKSDSDCRRVHCPRESITPSVF</sequence>